<dbReference type="PANTHER" id="PTHR24068">
    <property type="entry name" value="UBIQUITIN-CONJUGATING ENZYME E2"/>
    <property type="match status" value="1"/>
</dbReference>
<accession>A0AAU9G3H3</accession>
<evidence type="ECO:0000313" key="2">
    <source>
        <dbReference type="EMBL" id="BFG02081.1"/>
    </source>
</evidence>
<dbReference type="InterPro" id="IPR016135">
    <property type="entry name" value="UBQ-conjugating_enzyme/RWD"/>
</dbReference>
<sequence length="226" mass="25437">MPSSAVSTIGTLMWSNTGPARVQREINTAMHMRSVNGEPVDRGFKLWLIDESWSNLCAEIEGPPGSPYEGGVFVVKILVPDTYPVVPPKVEFRTRIWHPNVSPESGAIGLNILGKAWSPDMSLRTILMAVRNIIAIPDMATPFDDDVTRQYSQRHELFVRTAKHWTHRYANGPNCIPEFDAKIQTLMDLGMYESLARSTLSKKDWHVDKVCHNFSSLKRASSEERA</sequence>
<keyword evidence="3" id="KW-1185">Reference proteome</keyword>
<dbReference type="SUPFAM" id="SSF54495">
    <property type="entry name" value="UBC-like"/>
    <property type="match status" value="1"/>
</dbReference>
<dbReference type="InterPro" id="IPR000608">
    <property type="entry name" value="UBC"/>
</dbReference>
<reference evidence="2 3" key="1">
    <citation type="submission" date="2024-02" db="EMBL/GenBank/DDBJ databases">
        <title>A chromosome-level genome assembly of Drosophila madeirensis, a fruit fly species endemic to Madeira island.</title>
        <authorList>
            <person name="Tomihara K."/>
            <person name="Llopart A."/>
            <person name="Yamamoto D."/>
        </authorList>
    </citation>
    <scope>NUCLEOTIDE SEQUENCE [LARGE SCALE GENOMIC DNA]</scope>
    <source>
        <strain evidence="2 3">RF1</strain>
    </source>
</reference>
<dbReference type="Pfam" id="PF00179">
    <property type="entry name" value="UQ_con"/>
    <property type="match status" value="1"/>
</dbReference>
<dbReference type="PROSITE" id="PS50127">
    <property type="entry name" value="UBC_2"/>
    <property type="match status" value="1"/>
</dbReference>
<evidence type="ECO:0000313" key="3">
    <source>
        <dbReference type="Proteomes" id="UP001500889"/>
    </source>
</evidence>
<dbReference type="AlphaFoldDB" id="A0AAU9G3H3"/>
<proteinExistence type="predicted"/>
<dbReference type="Proteomes" id="UP001500889">
    <property type="component" value="Chromosome A"/>
</dbReference>
<protein>
    <submittedName>
        <fullName evidence="2">Ubiquitin-conjugating enzyme E2-22 kDa-like</fullName>
    </submittedName>
</protein>
<dbReference type="Gene3D" id="3.10.110.10">
    <property type="entry name" value="Ubiquitin Conjugating Enzyme"/>
    <property type="match status" value="1"/>
</dbReference>
<gene>
    <name evidence="2" type="ORF">DMAD_01685</name>
</gene>
<organism evidence="2 3">
    <name type="scientific">Drosophila madeirensis</name>
    <name type="common">Fruit fly</name>
    <dbReference type="NCBI Taxonomy" id="30013"/>
    <lineage>
        <taxon>Eukaryota</taxon>
        <taxon>Metazoa</taxon>
        <taxon>Ecdysozoa</taxon>
        <taxon>Arthropoda</taxon>
        <taxon>Hexapoda</taxon>
        <taxon>Insecta</taxon>
        <taxon>Pterygota</taxon>
        <taxon>Neoptera</taxon>
        <taxon>Endopterygota</taxon>
        <taxon>Diptera</taxon>
        <taxon>Brachycera</taxon>
        <taxon>Muscomorpha</taxon>
        <taxon>Ephydroidea</taxon>
        <taxon>Drosophilidae</taxon>
        <taxon>Drosophila</taxon>
        <taxon>Sophophora</taxon>
    </lineage>
</organism>
<evidence type="ECO:0000259" key="1">
    <source>
        <dbReference type="PROSITE" id="PS50127"/>
    </source>
</evidence>
<feature type="domain" description="UBC core" evidence="1">
    <location>
        <begin position="23"/>
        <end position="171"/>
    </location>
</feature>
<dbReference type="SMART" id="SM00212">
    <property type="entry name" value="UBCc"/>
    <property type="match status" value="1"/>
</dbReference>
<name>A0AAU9G3H3_DROMD</name>
<dbReference type="EMBL" id="AP029266">
    <property type="protein sequence ID" value="BFG02081.1"/>
    <property type="molecule type" value="Genomic_DNA"/>
</dbReference>